<sequence length="196" mass="22999">MERTRNSWKCPIFGDLNDLKDNVLPTYGDVMRFYEWTRHRLKYERETNKEPTYKEIEAIVVARLIEIWAKSSIPTVEPKRMKVMLQTYHLKCKNLLKSNPRIPKNTLEGFRLGSKALFDISACKCQEFLKCACPKNKKIPARERGFITDQRTARQMVIGALDVVTTTKITKTLKRKSIRENSKSKRLKKPKHVRKS</sequence>
<feature type="region of interest" description="Disordered" evidence="1">
    <location>
        <begin position="176"/>
        <end position="196"/>
    </location>
</feature>
<gene>
    <name evidence="2" type="ORF">ACAOBT_LOCUS34039</name>
</gene>
<name>A0A9P0MLA8_ACAOB</name>
<dbReference type="EMBL" id="CAKOFQ010008474">
    <property type="protein sequence ID" value="CAH2014331.1"/>
    <property type="molecule type" value="Genomic_DNA"/>
</dbReference>
<protein>
    <submittedName>
        <fullName evidence="2">Uncharacterized protein</fullName>
    </submittedName>
</protein>
<reference evidence="2" key="1">
    <citation type="submission" date="2022-03" db="EMBL/GenBank/DDBJ databases">
        <authorList>
            <person name="Sayadi A."/>
        </authorList>
    </citation>
    <scope>NUCLEOTIDE SEQUENCE</scope>
</reference>
<evidence type="ECO:0000256" key="1">
    <source>
        <dbReference type="SAM" id="MobiDB-lite"/>
    </source>
</evidence>
<dbReference type="OrthoDB" id="6782793at2759"/>
<comment type="caution">
    <text evidence="2">The sequence shown here is derived from an EMBL/GenBank/DDBJ whole genome shotgun (WGS) entry which is preliminary data.</text>
</comment>
<dbReference type="AlphaFoldDB" id="A0A9P0MLA8"/>
<dbReference type="Proteomes" id="UP001152888">
    <property type="component" value="Unassembled WGS sequence"/>
</dbReference>
<feature type="compositionally biased region" description="Basic residues" evidence="1">
    <location>
        <begin position="184"/>
        <end position="196"/>
    </location>
</feature>
<proteinExistence type="predicted"/>
<evidence type="ECO:0000313" key="2">
    <source>
        <dbReference type="EMBL" id="CAH2014331.1"/>
    </source>
</evidence>
<keyword evidence="3" id="KW-1185">Reference proteome</keyword>
<organism evidence="2 3">
    <name type="scientific">Acanthoscelides obtectus</name>
    <name type="common">Bean weevil</name>
    <name type="synonym">Bruchus obtectus</name>
    <dbReference type="NCBI Taxonomy" id="200917"/>
    <lineage>
        <taxon>Eukaryota</taxon>
        <taxon>Metazoa</taxon>
        <taxon>Ecdysozoa</taxon>
        <taxon>Arthropoda</taxon>
        <taxon>Hexapoda</taxon>
        <taxon>Insecta</taxon>
        <taxon>Pterygota</taxon>
        <taxon>Neoptera</taxon>
        <taxon>Endopterygota</taxon>
        <taxon>Coleoptera</taxon>
        <taxon>Polyphaga</taxon>
        <taxon>Cucujiformia</taxon>
        <taxon>Chrysomeloidea</taxon>
        <taxon>Chrysomelidae</taxon>
        <taxon>Bruchinae</taxon>
        <taxon>Bruchini</taxon>
        <taxon>Acanthoscelides</taxon>
    </lineage>
</organism>
<accession>A0A9P0MLA8</accession>
<evidence type="ECO:0000313" key="3">
    <source>
        <dbReference type="Proteomes" id="UP001152888"/>
    </source>
</evidence>